<dbReference type="CDD" id="cd17929">
    <property type="entry name" value="DEXHc_priA"/>
    <property type="match status" value="1"/>
</dbReference>
<keyword evidence="16" id="KW-1185">Reference proteome</keyword>
<dbReference type="SMART" id="SM00487">
    <property type="entry name" value="DEXDc"/>
    <property type="match status" value="1"/>
</dbReference>
<comment type="caution">
    <text evidence="15">The sequence shown here is derived from an EMBL/GenBank/DDBJ whole genome shotgun (WGS) entry which is preliminary data.</text>
</comment>
<dbReference type="SMART" id="SM00490">
    <property type="entry name" value="HELICc"/>
    <property type="match status" value="1"/>
</dbReference>
<dbReference type="Pfam" id="PF18074">
    <property type="entry name" value="PriA_C"/>
    <property type="match status" value="1"/>
</dbReference>
<dbReference type="GO" id="GO:0006269">
    <property type="term" value="P:DNA replication, synthesis of primer"/>
    <property type="evidence" value="ECO:0007669"/>
    <property type="project" value="UniProtKB-KW"/>
</dbReference>
<dbReference type="PANTHER" id="PTHR30580:SF0">
    <property type="entry name" value="PRIMOSOMAL PROTEIN N"/>
    <property type="match status" value="1"/>
</dbReference>
<dbReference type="InterPro" id="IPR041236">
    <property type="entry name" value="PriA_C"/>
</dbReference>
<evidence type="ECO:0000256" key="3">
    <source>
        <dbReference type="ARBA" id="ARBA00022723"/>
    </source>
</evidence>
<dbReference type="GO" id="GO:1990077">
    <property type="term" value="C:primosome complex"/>
    <property type="evidence" value="ECO:0007669"/>
    <property type="project" value="UniProtKB-UniRule"/>
</dbReference>
<evidence type="ECO:0000313" key="16">
    <source>
        <dbReference type="Proteomes" id="UP000544222"/>
    </source>
</evidence>
<dbReference type="PROSITE" id="PS51192">
    <property type="entry name" value="HELICASE_ATP_BIND_1"/>
    <property type="match status" value="1"/>
</dbReference>
<evidence type="ECO:0000256" key="5">
    <source>
        <dbReference type="ARBA" id="ARBA00022801"/>
    </source>
</evidence>
<dbReference type="Proteomes" id="UP000544222">
    <property type="component" value="Unassembled WGS sequence"/>
</dbReference>
<dbReference type="FunFam" id="3.40.1440.60:FF:000001">
    <property type="entry name" value="Primosomal protein N"/>
    <property type="match status" value="1"/>
</dbReference>
<dbReference type="GO" id="GO:0006310">
    <property type="term" value="P:DNA recombination"/>
    <property type="evidence" value="ECO:0007669"/>
    <property type="project" value="InterPro"/>
</dbReference>
<comment type="catalytic activity">
    <reaction evidence="11 12">
        <text>ATP + H2O = ADP + phosphate + H(+)</text>
        <dbReference type="Rhea" id="RHEA:13065"/>
        <dbReference type="ChEBI" id="CHEBI:15377"/>
        <dbReference type="ChEBI" id="CHEBI:15378"/>
        <dbReference type="ChEBI" id="CHEBI:30616"/>
        <dbReference type="ChEBI" id="CHEBI:43474"/>
        <dbReference type="ChEBI" id="CHEBI:456216"/>
        <dbReference type="EC" id="5.6.2.4"/>
    </reaction>
</comment>
<dbReference type="GO" id="GO:0016787">
    <property type="term" value="F:hydrolase activity"/>
    <property type="evidence" value="ECO:0007669"/>
    <property type="project" value="UniProtKB-KW"/>
</dbReference>
<keyword evidence="1 12" id="KW-0639">Primosome</keyword>
<dbReference type="GO" id="GO:0003677">
    <property type="term" value="F:DNA binding"/>
    <property type="evidence" value="ECO:0007669"/>
    <property type="project" value="UniProtKB-UniRule"/>
</dbReference>
<keyword evidence="6 12" id="KW-0347">Helicase</keyword>
<evidence type="ECO:0000256" key="10">
    <source>
        <dbReference type="ARBA" id="ARBA00023235"/>
    </source>
</evidence>
<keyword evidence="5 12" id="KW-0378">Hydrolase</keyword>
<feature type="binding site" evidence="12">
    <location>
        <position position="555"/>
    </location>
    <ligand>
        <name>Zn(2+)</name>
        <dbReference type="ChEBI" id="CHEBI:29105"/>
        <label>2</label>
    </ligand>
</feature>
<feature type="binding site" evidence="12">
    <location>
        <position position="528"/>
    </location>
    <ligand>
        <name>Zn(2+)</name>
        <dbReference type="ChEBI" id="CHEBI:29105"/>
        <label>1</label>
    </ligand>
</feature>
<dbReference type="PROSITE" id="PS51194">
    <property type="entry name" value="HELICASE_CTER"/>
    <property type="match status" value="1"/>
</dbReference>
<evidence type="ECO:0000256" key="1">
    <source>
        <dbReference type="ARBA" id="ARBA00022515"/>
    </source>
</evidence>
<dbReference type="GO" id="GO:0043138">
    <property type="term" value="F:3'-5' DNA helicase activity"/>
    <property type="evidence" value="ECO:0007669"/>
    <property type="project" value="UniProtKB-EC"/>
</dbReference>
<feature type="binding site" evidence="12">
    <location>
        <position position="558"/>
    </location>
    <ligand>
        <name>Zn(2+)</name>
        <dbReference type="ChEBI" id="CHEBI:29105"/>
        <label>2</label>
    </ligand>
</feature>
<dbReference type="InterPro" id="IPR041222">
    <property type="entry name" value="PriA_3primeBD"/>
</dbReference>
<feature type="binding site" evidence="12">
    <location>
        <position position="571"/>
    </location>
    <ligand>
        <name>Zn(2+)</name>
        <dbReference type="ChEBI" id="CHEBI:29105"/>
        <label>1</label>
    </ligand>
</feature>
<dbReference type="NCBIfam" id="TIGR00595">
    <property type="entry name" value="priA"/>
    <property type="match status" value="1"/>
</dbReference>
<feature type="binding site" evidence="12">
    <location>
        <position position="540"/>
    </location>
    <ligand>
        <name>Zn(2+)</name>
        <dbReference type="ChEBI" id="CHEBI:29105"/>
        <label>2</label>
    </ligand>
</feature>
<feature type="domain" description="Helicase ATP-binding" evidence="13">
    <location>
        <begin position="297"/>
        <end position="465"/>
    </location>
</feature>
<keyword evidence="8 12" id="KW-0067">ATP-binding</keyword>
<evidence type="ECO:0000256" key="2">
    <source>
        <dbReference type="ARBA" id="ARBA00022705"/>
    </source>
</evidence>
<dbReference type="GO" id="GO:0006270">
    <property type="term" value="P:DNA replication initiation"/>
    <property type="evidence" value="ECO:0007669"/>
    <property type="project" value="TreeGrafter"/>
</dbReference>
<dbReference type="InterPro" id="IPR027417">
    <property type="entry name" value="P-loop_NTPase"/>
</dbReference>
<dbReference type="RefSeq" id="WP_183412761.1">
    <property type="nucleotide sequence ID" value="NZ_JACHYB010000001.1"/>
</dbReference>
<protein>
    <recommendedName>
        <fullName evidence="12">Replication restart protein PriA</fullName>
    </recommendedName>
    <alternativeName>
        <fullName evidence="12">ATP-dependent DNA helicase PriA</fullName>
        <ecNumber evidence="12">5.6.2.4</ecNumber>
    </alternativeName>
    <alternativeName>
        <fullName evidence="12">DNA 3'-5' helicase PriA</fullName>
    </alternativeName>
</protein>
<dbReference type="Gene3D" id="3.40.50.300">
    <property type="entry name" value="P-loop containing nucleotide triphosphate hydrolases"/>
    <property type="match status" value="2"/>
</dbReference>
<keyword evidence="7 12" id="KW-0862">Zinc</keyword>
<dbReference type="Pfam" id="PF17764">
    <property type="entry name" value="PriA_3primeBD"/>
    <property type="match status" value="1"/>
</dbReference>
<dbReference type="HAMAP" id="MF_00983">
    <property type="entry name" value="PriA"/>
    <property type="match status" value="1"/>
</dbReference>
<comment type="function">
    <text evidence="12">Initiates the restart of stalled replication forks, which reloads the replicative helicase on sites other than the origin of replication. Recognizes and binds to abandoned replication forks and remodels them to uncover a helicase loading site. Promotes assembly of the primosome at these replication forks.</text>
</comment>
<keyword evidence="9 12" id="KW-0238">DNA-binding</keyword>
<comment type="subunit">
    <text evidence="12">Component of the replication restart primosome.</text>
</comment>
<comment type="catalytic activity">
    <reaction evidence="12">
        <text>Couples ATP hydrolysis with the unwinding of duplex DNA by translocating in the 3'-5' direction.</text>
        <dbReference type="EC" id="5.6.2.4"/>
    </reaction>
</comment>
<dbReference type="Pfam" id="PF18319">
    <property type="entry name" value="Zn_ribbon_PriA"/>
    <property type="match status" value="1"/>
</dbReference>
<evidence type="ECO:0000256" key="7">
    <source>
        <dbReference type="ARBA" id="ARBA00022833"/>
    </source>
</evidence>
<evidence type="ECO:0000256" key="12">
    <source>
        <dbReference type="HAMAP-Rule" id="MF_00983"/>
    </source>
</evidence>
<dbReference type="CDD" id="cd18804">
    <property type="entry name" value="SF2_C_priA"/>
    <property type="match status" value="1"/>
</dbReference>
<keyword evidence="3 12" id="KW-0479">Metal-binding</keyword>
<evidence type="ECO:0000313" key="15">
    <source>
        <dbReference type="EMBL" id="MBB3186930.1"/>
    </source>
</evidence>
<organism evidence="15 16">
    <name type="scientific">Microbacter margulisiae</name>
    <dbReference type="NCBI Taxonomy" id="1350067"/>
    <lineage>
        <taxon>Bacteria</taxon>
        <taxon>Pseudomonadati</taxon>
        <taxon>Bacteroidota</taxon>
        <taxon>Bacteroidia</taxon>
        <taxon>Bacteroidales</taxon>
        <taxon>Porphyromonadaceae</taxon>
        <taxon>Microbacter</taxon>
    </lineage>
</organism>
<accession>A0A7W5DQJ1</accession>
<dbReference type="Pfam" id="PF00271">
    <property type="entry name" value="Helicase_C"/>
    <property type="match status" value="1"/>
</dbReference>
<comment type="similarity">
    <text evidence="12">Belongs to the helicase family. PriA subfamily.</text>
</comment>
<dbReference type="Gene3D" id="3.40.1440.60">
    <property type="entry name" value="PriA, 3(prime) DNA-binding domain"/>
    <property type="match status" value="1"/>
</dbReference>
<dbReference type="InterPro" id="IPR005259">
    <property type="entry name" value="PriA"/>
</dbReference>
<evidence type="ECO:0000259" key="13">
    <source>
        <dbReference type="PROSITE" id="PS51192"/>
    </source>
</evidence>
<dbReference type="InterPro" id="IPR011545">
    <property type="entry name" value="DEAD/DEAH_box_helicase_dom"/>
</dbReference>
<dbReference type="Pfam" id="PF00270">
    <property type="entry name" value="DEAD"/>
    <property type="match status" value="1"/>
</dbReference>
<dbReference type="InterPro" id="IPR042115">
    <property type="entry name" value="PriA_3primeBD_sf"/>
</dbReference>
<dbReference type="FunFam" id="3.40.50.300:FF:000489">
    <property type="entry name" value="Primosome assembly protein PriA"/>
    <property type="match status" value="1"/>
</dbReference>
<dbReference type="InterPro" id="IPR001650">
    <property type="entry name" value="Helicase_C-like"/>
</dbReference>
<dbReference type="AlphaFoldDB" id="A0A7W5DQJ1"/>
<dbReference type="InterPro" id="IPR014001">
    <property type="entry name" value="Helicase_ATP-bd"/>
</dbReference>
<evidence type="ECO:0000256" key="9">
    <source>
        <dbReference type="ARBA" id="ARBA00023125"/>
    </source>
</evidence>
<dbReference type="GO" id="GO:0005524">
    <property type="term" value="F:ATP binding"/>
    <property type="evidence" value="ECO:0007669"/>
    <property type="project" value="UniProtKB-UniRule"/>
</dbReference>
<reference evidence="15 16" key="1">
    <citation type="submission" date="2020-08" db="EMBL/GenBank/DDBJ databases">
        <title>Genomic Encyclopedia of Type Strains, Phase IV (KMG-IV): sequencing the most valuable type-strain genomes for metagenomic binning, comparative biology and taxonomic classification.</title>
        <authorList>
            <person name="Goeker M."/>
        </authorList>
    </citation>
    <scope>NUCLEOTIDE SEQUENCE [LARGE SCALE GENOMIC DNA]</scope>
    <source>
        <strain evidence="15 16">DSM 27471</strain>
    </source>
</reference>
<feature type="binding site" evidence="12">
    <location>
        <position position="531"/>
    </location>
    <ligand>
        <name>Zn(2+)</name>
        <dbReference type="ChEBI" id="CHEBI:29105"/>
        <label>1</label>
    </ligand>
</feature>
<comment type="cofactor">
    <cofactor evidence="12">
        <name>Zn(2+)</name>
        <dbReference type="ChEBI" id="CHEBI:29105"/>
    </cofactor>
    <text evidence="12">Binds 2 zinc ions per subunit.</text>
</comment>
<evidence type="ECO:0000256" key="8">
    <source>
        <dbReference type="ARBA" id="ARBA00022840"/>
    </source>
</evidence>
<dbReference type="GO" id="GO:0006302">
    <property type="term" value="P:double-strand break repair"/>
    <property type="evidence" value="ECO:0007669"/>
    <property type="project" value="InterPro"/>
</dbReference>
<evidence type="ECO:0000256" key="4">
    <source>
        <dbReference type="ARBA" id="ARBA00022741"/>
    </source>
</evidence>
<feature type="binding site" evidence="12">
    <location>
        <position position="568"/>
    </location>
    <ligand>
        <name>Zn(2+)</name>
        <dbReference type="ChEBI" id="CHEBI:29105"/>
        <label>1</label>
    </ligand>
</feature>
<feature type="domain" description="Helicase C-terminal" evidence="14">
    <location>
        <begin position="563"/>
        <end position="718"/>
    </location>
</feature>
<dbReference type="GO" id="GO:0008270">
    <property type="term" value="F:zinc ion binding"/>
    <property type="evidence" value="ECO:0007669"/>
    <property type="project" value="UniProtKB-UniRule"/>
</dbReference>
<dbReference type="InterPro" id="IPR040498">
    <property type="entry name" value="PriA_CRR"/>
</dbReference>
<evidence type="ECO:0000256" key="6">
    <source>
        <dbReference type="ARBA" id="ARBA00022806"/>
    </source>
</evidence>
<feature type="binding site" evidence="12">
    <location>
        <position position="537"/>
    </location>
    <ligand>
        <name>Zn(2+)</name>
        <dbReference type="ChEBI" id="CHEBI:29105"/>
        <label>2</label>
    </ligand>
</feature>
<sequence>MTPRFAEVIMPLPIEGTFTYSVPEELSSIVKIGMRVVVTFGTHRLYTGIIQYLHLIPPDTKNVKPIFSLLDEEAILIRPQLDFWEWMATYYMASLGDVYVAALPSGLRLENETLIRRNPEVDKTLSFSSRESRIWNAISEDRACSIQELIKRTESKHAVVWIKSLMDKKAVIVSQTITDTYKPRTISMVKAAFNKDNEQEVQTIFERLKRAEKQLSLLITYLDLSQLLSKQETKPVSKQTLLEKSGASVAVLNGLVDKKILQLYDQPVSRLTHEITTPLQEAASLNLFQTKAYQSLLDEWKTKQTVLLHGVTSSGKTEIYIHAIQKVIALGRQVLYLVPEIALTTQLTHRLARVFGSKLGIYHSKFNDNERIEVWKNLLHREGLQIILGARSSIFLPFHDLGLVIIDEEHETSYKQQDSAPRYHARDAAIMLAHLHSAKVLLGTATPSIETYQNALSGKYGFVELKQRYEGITLPRVASVDLKEAFRKKQTAGHFSDTLIEAISGALSRREQVILFHNRRGYAPYVECPQCAYVPKCKYCDVSLTYHKQQHKLICHYCGFSQPLPDRCPSCGNNSLKIKGLGTEKIEDEVSQFFPNAKISRLDLDVANTRKGFERIITAFEQHETDILIGTQMVAKGLDFANVSLVGVLNADVLFHYPDFRAHERAFQLLSQVSGRSGRKGKQGNVLIQTMDPNHAVLPQVIAHDYISMFRTQMKERYEFCYPPYYRLIVINLRHKDENTVHHASERLAKQLRKLFSDRVLGPEIPPIGRLHSWYMRTLLLKIESNRSSNAAKKMLKETIAELQAEAPFQSVQINFDVDPM</sequence>
<dbReference type="SUPFAM" id="SSF52540">
    <property type="entry name" value="P-loop containing nucleoside triphosphate hydrolases"/>
    <property type="match status" value="2"/>
</dbReference>
<keyword evidence="10 12" id="KW-0413">Isomerase</keyword>
<gene>
    <name evidence="12" type="primary">priA</name>
    <name evidence="15" type="ORF">FHX64_001093</name>
</gene>
<name>A0A7W5DQJ1_9PORP</name>
<evidence type="ECO:0000256" key="11">
    <source>
        <dbReference type="ARBA" id="ARBA00048988"/>
    </source>
</evidence>
<dbReference type="PANTHER" id="PTHR30580">
    <property type="entry name" value="PRIMOSOMAL PROTEIN N"/>
    <property type="match status" value="1"/>
</dbReference>
<keyword evidence="4 12" id="KW-0547">Nucleotide-binding</keyword>
<keyword evidence="2 12" id="KW-0235">DNA replication</keyword>
<dbReference type="EMBL" id="JACHYB010000001">
    <property type="protein sequence ID" value="MBB3186930.1"/>
    <property type="molecule type" value="Genomic_DNA"/>
</dbReference>
<proteinExistence type="inferred from homology"/>
<evidence type="ECO:0000259" key="14">
    <source>
        <dbReference type="PROSITE" id="PS51194"/>
    </source>
</evidence>
<dbReference type="EC" id="5.6.2.4" evidence="12"/>